<name>V8AM97_9LACT</name>
<comment type="caution">
    <text evidence="1">The sequence shown here is derived from an EMBL/GenBank/DDBJ whole genome shotgun (WGS) entry which is preliminary data.</text>
</comment>
<accession>V8AM97</accession>
<dbReference type="Proteomes" id="UP000018692">
    <property type="component" value="Unassembled WGS sequence"/>
</dbReference>
<evidence type="ECO:0000313" key="1">
    <source>
        <dbReference type="EMBL" id="ETD03667.1"/>
    </source>
</evidence>
<evidence type="ECO:0000313" key="2">
    <source>
        <dbReference type="Proteomes" id="UP000018692"/>
    </source>
</evidence>
<proteinExistence type="predicted"/>
<sequence length="36" mass="4299">MKKLKEIQNTCLQIDQKYIAISIKFLLEEGMIEEKE</sequence>
<dbReference type="AlphaFoldDB" id="V8AM97"/>
<reference evidence="1 2" key="1">
    <citation type="submission" date="2013-07" db="EMBL/GenBank/DDBJ databases">
        <title>Isolation of Lactococcus garvieae strain TRF1 from the fecal material of a timber rattlesnake.</title>
        <authorList>
            <person name="McLaughlin R.W."/>
            <person name="Cochran P.A."/>
            <person name="Dowd S.E."/>
        </authorList>
    </citation>
    <scope>NUCLEOTIDE SEQUENCE [LARGE SCALE GENOMIC DNA]</scope>
    <source>
        <strain evidence="1 2">TRF1</strain>
    </source>
</reference>
<gene>
    <name evidence="1" type="ORF">N568_0112215</name>
</gene>
<protein>
    <submittedName>
        <fullName evidence="1">Uncharacterized protein</fullName>
    </submittedName>
</protein>
<dbReference type="EMBL" id="AVFE01000098">
    <property type="protein sequence ID" value="ETD03667.1"/>
    <property type="molecule type" value="Genomic_DNA"/>
</dbReference>
<organism evidence="1 2">
    <name type="scientific">Lactococcus garvieae TRF1</name>
    <dbReference type="NCBI Taxonomy" id="1380772"/>
    <lineage>
        <taxon>Bacteria</taxon>
        <taxon>Bacillati</taxon>
        <taxon>Bacillota</taxon>
        <taxon>Bacilli</taxon>
        <taxon>Lactobacillales</taxon>
        <taxon>Streptococcaceae</taxon>
        <taxon>Lactococcus</taxon>
    </lineage>
</organism>